<comment type="caution">
    <text evidence="2">The sequence shown here is derived from an EMBL/GenBank/DDBJ whole genome shotgun (WGS) entry which is preliminary data.</text>
</comment>
<dbReference type="AlphaFoldDB" id="A0A1G1Z280"/>
<evidence type="ECO:0008006" key="4">
    <source>
        <dbReference type="Google" id="ProtNLM"/>
    </source>
</evidence>
<proteinExistence type="predicted"/>
<name>A0A1G1Z280_9BACT</name>
<dbReference type="STRING" id="1797689.A3F24_03000"/>
<dbReference type="Proteomes" id="UP000178515">
    <property type="component" value="Unassembled WGS sequence"/>
</dbReference>
<organism evidence="2 3">
    <name type="scientific">Candidatus Colwellbacteria bacterium RIFCSPHIGHO2_12_FULL_44_17</name>
    <dbReference type="NCBI Taxonomy" id="1797689"/>
    <lineage>
        <taxon>Bacteria</taxon>
        <taxon>Candidatus Colwelliibacteriota</taxon>
    </lineage>
</organism>
<protein>
    <recommendedName>
        <fullName evidence="4">Type II secretion system protein</fullName>
    </recommendedName>
</protein>
<keyword evidence="1" id="KW-1133">Transmembrane helix</keyword>
<keyword evidence="1" id="KW-0812">Transmembrane</keyword>
<dbReference type="EMBL" id="MHIX01000035">
    <property type="protein sequence ID" value="OGY58741.1"/>
    <property type="molecule type" value="Genomic_DNA"/>
</dbReference>
<accession>A0A1G1Z280</accession>
<feature type="transmembrane region" description="Helical" evidence="1">
    <location>
        <begin position="14"/>
        <end position="37"/>
    </location>
</feature>
<gene>
    <name evidence="2" type="ORF">A3F24_03000</name>
</gene>
<evidence type="ECO:0000313" key="3">
    <source>
        <dbReference type="Proteomes" id="UP000178515"/>
    </source>
</evidence>
<keyword evidence="1" id="KW-0472">Membrane</keyword>
<reference evidence="2 3" key="1">
    <citation type="journal article" date="2016" name="Nat. Commun.">
        <title>Thousands of microbial genomes shed light on interconnected biogeochemical processes in an aquifer system.</title>
        <authorList>
            <person name="Anantharaman K."/>
            <person name="Brown C.T."/>
            <person name="Hug L.A."/>
            <person name="Sharon I."/>
            <person name="Castelle C.J."/>
            <person name="Probst A.J."/>
            <person name="Thomas B.C."/>
            <person name="Singh A."/>
            <person name="Wilkins M.J."/>
            <person name="Karaoz U."/>
            <person name="Brodie E.L."/>
            <person name="Williams K.H."/>
            <person name="Hubbard S.S."/>
            <person name="Banfield J.F."/>
        </authorList>
    </citation>
    <scope>NUCLEOTIDE SEQUENCE [LARGE SCALE GENOMIC DNA]</scope>
</reference>
<evidence type="ECO:0000313" key="2">
    <source>
        <dbReference type="EMBL" id="OGY58741.1"/>
    </source>
</evidence>
<evidence type="ECO:0000256" key="1">
    <source>
        <dbReference type="SAM" id="Phobius"/>
    </source>
</evidence>
<sequence>MTRVTSVLNKERGYFIVEAVVGISIVVVAFLGIVGLLTQSLSLNRLVSDQHVGNGLAMEGIELVKNLIDRNCILNSDPLGNDPGEWNHIIEYVPPQGTYADGDFEVDYNDDWLVPTQNRFLRFNEATRAYGYDAGDNTKFKRVIKMDIVPPESSGAAADDELRIKSIVTWQSKGQSFSLELEDHFFNWWPSCPIQ</sequence>